<feature type="compositionally biased region" description="Pro residues" evidence="1">
    <location>
        <begin position="13"/>
        <end position="38"/>
    </location>
</feature>
<dbReference type="Pfam" id="PF01476">
    <property type="entry name" value="LysM"/>
    <property type="match status" value="1"/>
</dbReference>
<evidence type="ECO:0000256" key="1">
    <source>
        <dbReference type="SAM" id="MobiDB-lite"/>
    </source>
</evidence>
<dbReference type="PANTHER" id="PTHR34700">
    <property type="entry name" value="POTASSIUM BINDING PROTEIN KBP"/>
    <property type="match status" value="1"/>
</dbReference>
<evidence type="ECO:0000313" key="4">
    <source>
        <dbReference type="Proteomes" id="UP000484076"/>
    </source>
</evidence>
<dbReference type="SMART" id="SM00257">
    <property type="entry name" value="LysM"/>
    <property type="match status" value="1"/>
</dbReference>
<dbReference type="InterPro" id="IPR052196">
    <property type="entry name" value="Bact_Kbp"/>
</dbReference>
<proteinExistence type="predicted"/>
<protein>
    <submittedName>
        <fullName evidence="3">LysM peptidoglycan-binding domain-containing protein</fullName>
    </submittedName>
</protein>
<feature type="compositionally biased region" description="Low complexity" evidence="1">
    <location>
        <begin position="39"/>
        <end position="57"/>
    </location>
</feature>
<evidence type="ECO:0000259" key="2">
    <source>
        <dbReference type="PROSITE" id="PS51782"/>
    </source>
</evidence>
<sequence>MAEPAPAAEAAPEPAPAAQPAPDPAPPAAPEPTPPPPVAQAEAAPAAAAPETAVAAAAPPPQPGPVSVTVQPGYTLWGIAQERFGNGFLYVQVYEANREAIRNPDLIYPGQVFAIPEPAE</sequence>
<dbReference type="InterPro" id="IPR036779">
    <property type="entry name" value="LysM_dom_sf"/>
</dbReference>
<dbReference type="SUPFAM" id="SSF54106">
    <property type="entry name" value="LysM domain"/>
    <property type="match status" value="1"/>
</dbReference>
<organism evidence="3 4">
    <name type="scientific">Fertoeibacter niger</name>
    <dbReference type="NCBI Taxonomy" id="2656921"/>
    <lineage>
        <taxon>Bacteria</taxon>
        <taxon>Pseudomonadati</taxon>
        <taxon>Pseudomonadota</taxon>
        <taxon>Alphaproteobacteria</taxon>
        <taxon>Rhodobacterales</taxon>
        <taxon>Paracoccaceae</taxon>
        <taxon>Fertoeibacter</taxon>
    </lineage>
</organism>
<reference evidence="3" key="1">
    <citation type="submission" date="2020-05" db="EMBL/GenBank/DDBJ databases">
        <title>Fertoebacter nigrum gen. nov., sp. nov., a new member of the family Rhodobacteraceae.</title>
        <authorList>
            <person name="Szuroczki S."/>
            <person name="Abbaszade G."/>
            <person name="Buni D."/>
            <person name="Schumann P."/>
            <person name="Toth E."/>
        </authorList>
    </citation>
    <scope>NUCLEOTIDE SEQUENCE</scope>
    <source>
        <strain evidence="3">RG-N-1a</strain>
    </source>
</reference>
<evidence type="ECO:0000313" key="3">
    <source>
        <dbReference type="EMBL" id="NUB43398.1"/>
    </source>
</evidence>
<accession>A0A8X8GSB0</accession>
<feature type="compositionally biased region" description="Low complexity" evidence="1">
    <location>
        <begin position="1"/>
        <end position="12"/>
    </location>
</feature>
<feature type="region of interest" description="Disordered" evidence="1">
    <location>
        <begin position="1"/>
        <end position="67"/>
    </location>
</feature>
<dbReference type="PANTHER" id="PTHR34700:SF4">
    <property type="entry name" value="PHAGE-LIKE ELEMENT PBSX PROTEIN XKDP"/>
    <property type="match status" value="1"/>
</dbReference>
<dbReference type="EMBL" id="WHUT02000001">
    <property type="protein sequence ID" value="NUB43398.1"/>
    <property type="molecule type" value="Genomic_DNA"/>
</dbReference>
<dbReference type="InterPro" id="IPR018392">
    <property type="entry name" value="LysM"/>
</dbReference>
<dbReference type="Proteomes" id="UP000484076">
    <property type="component" value="Unassembled WGS sequence"/>
</dbReference>
<feature type="domain" description="LysM" evidence="2">
    <location>
        <begin position="66"/>
        <end position="115"/>
    </location>
</feature>
<dbReference type="Gene3D" id="3.10.350.10">
    <property type="entry name" value="LysM domain"/>
    <property type="match status" value="1"/>
</dbReference>
<keyword evidence="4" id="KW-1185">Reference proteome</keyword>
<dbReference type="PROSITE" id="PS51782">
    <property type="entry name" value="LYSM"/>
    <property type="match status" value="1"/>
</dbReference>
<name>A0A8X8GSB0_9RHOB</name>
<dbReference type="CDD" id="cd00118">
    <property type="entry name" value="LysM"/>
    <property type="match status" value="1"/>
</dbReference>
<gene>
    <name evidence="3" type="ORF">GEU84_003290</name>
</gene>
<dbReference type="AlphaFoldDB" id="A0A8X8GSB0"/>
<comment type="caution">
    <text evidence="3">The sequence shown here is derived from an EMBL/GenBank/DDBJ whole genome shotgun (WGS) entry which is preliminary data.</text>
</comment>